<comment type="similarity">
    <text evidence="2">Belongs to the neurexophilin family.</text>
</comment>
<protein>
    <submittedName>
        <fullName evidence="5">Neurexophilin-1</fullName>
    </submittedName>
</protein>
<evidence type="ECO:0000256" key="4">
    <source>
        <dbReference type="SAM" id="MobiDB-lite"/>
    </source>
</evidence>
<reference evidence="5 6" key="1">
    <citation type="journal article" date="2019" name="Genome Biol. Evol.">
        <title>Whole-Genome Sequencing of the Giant Devil Catfish, Bagarius yarrelli.</title>
        <authorList>
            <person name="Jiang W."/>
            <person name="Lv Y."/>
            <person name="Cheng L."/>
            <person name="Yang K."/>
            <person name="Chao B."/>
            <person name="Wang X."/>
            <person name="Li Y."/>
            <person name="Pan X."/>
            <person name="You X."/>
            <person name="Zhang Y."/>
            <person name="Yang J."/>
            <person name="Li J."/>
            <person name="Zhang X."/>
            <person name="Liu S."/>
            <person name="Sun C."/>
            <person name="Yang J."/>
            <person name="Shi Q."/>
        </authorList>
    </citation>
    <scope>NUCLEOTIDE SEQUENCE [LARGE SCALE GENOMIC DNA]</scope>
    <source>
        <strain evidence="5">JWS20170419001</strain>
        <tissue evidence="5">Muscle</tissue>
    </source>
</reference>
<accession>A0A556TV13</accession>
<dbReference type="EMBL" id="VCAZ01000020">
    <property type="protein sequence ID" value="TSK77088.1"/>
    <property type="molecule type" value="Genomic_DNA"/>
</dbReference>
<feature type="compositionally biased region" description="Basic and acidic residues" evidence="4">
    <location>
        <begin position="242"/>
        <end position="293"/>
    </location>
</feature>
<dbReference type="AlphaFoldDB" id="A0A556TV13"/>
<organism evidence="5 6">
    <name type="scientific">Bagarius yarrelli</name>
    <name type="common">Goonch</name>
    <name type="synonym">Bagrus yarrelli</name>
    <dbReference type="NCBI Taxonomy" id="175774"/>
    <lineage>
        <taxon>Eukaryota</taxon>
        <taxon>Metazoa</taxon>
        <taxon>Chordata</taxon>
        <taxon>Craniata</taxon>
        <taxon>Vertebrata</taxon>
        <taxon>Euteleostomi</taxon>
        <taxon>Actinopterygii</taxon>
        <taxon>Neopterygii</taxon>
        <taxon>Teleostei</taxon>
        <taxon>Ostariophysi</taxon>
        <taxon>Siluriformes</taxon>
        <taxon>Sisoridae</taxon>
        <taxon>Sisorinae</taxon>
        <taxon>Bagarius</taxon>
    </lineage>
</organism>
<dbReference type="Pfam" id="PF06312">
    <property type="entry name" value="Neurexophilin"/>
    <property type="match status" value="1"/>
</dbReference>
<dbReference type="InterPro" id="IPR010450">
    <property type="entry name" value="Nxph"/>
</dbReference>
<dbReference type="InterPro" id="IPR026845">
    <property type="entry name" value="NXPH/NXPE"/>
</dbReference>
<name>A0A556TV13_BAGYA</name>
<proteinExistence type="inferred from homology"/>
<dbReference type="PANTHER" id="PTHR17103:SF15">
    <property type="entry name" value="NEUREXOPHILIN"/>
    <property type="match status" value="1"/>
</dbReference>
<evidence type="ECO:0000313" key="6">
    <source>
        <dbReference type="Proteomes" id="UP000319801"/>
    </source>
</evidence>
<keyword evidence="6" id="KW-1185">Reference proteome</keyword>
<dbReference type="GO" id="GO:0005576">
    <property type="term" value="C:extracellular region"/>
    <property type="evidence" value="ECO:0007669"/>
    <property type="project" value="UniProtKB-SubCell"/>
</dbReference>
<feature type="compositionally biased region" description="Basic and acidic residues" evidence="4">
    <location>
        <begin position="121"/>
        <end position="223"/>
    </location>
</feature>
<feature type="compositionally biased region" description="Basic and acidic residues" evidence="4">
    <location>
        <begin position="82"/>
        <end position="111"/>
    </location>
</feature>
<sequence>MPRKEGSTECPGRKEVQNAQEGRKYKMPRKEGSTKCPGRKEVQNSQEGRKYRIPRKEGSTEFPGRKEVKKSPEGRKQKKPRKEGSAECPGRKEVQNAQEGRKCRMPRKEGSTKCPGSTECPGRKEVQNAQEGRKYKMPRKEGSAECPGRKEVQNAQEGRKYRMPGRKEDRKYRMPRKEGSTECPGRKEVQNAQEGRKCRMPRKEGSTECPGRKEVQNAQEGRKYRIQNAQEGRKNGPVQNGPRKEGSTECPGRKEVQNAQEGRKYRMPRKEIRKEGRMEGKKELILAQEDHHSSSSLSSKSSSLAEPSKTLNVLGGQGSVSPLSRWVMHSRSRAANASALELPYRSPVPFSKQEFWEMLGSDLLKPDTSSDDDASASSRVKRRPIVKTGKFKKMFGWGDFYSNIKTVRLNLLITGKIVDHGNGTFSVYFRHNSTGQGNISVSLVPPVKAVEFDLERQSVVYPKDSKIFNCRVDYEKVDRSKRTSLCNYDPSKTCFQEQTQSHVSWICSKPFKVICIYISFYSTDYRLVQKVCPDYNYHNEMPYLPSG</sequence>
<comment type="subcellular location">
    <subcellularLocation>
        <location evidence="1">Secreted</location>
    </subcellularLocation>
</comment>
<dbReference type="GO" id="GO:0005102">
    <property type="term" value="F:signaling receptor binding"/>
    <property type="evidence" value="ECO:0007669"/>
    <property type="project" value="TreeGrafter"/>
</dbReference>
<dbReference type="OrthoDB" id="8690369at2759"/>
<comment type="caution">
    <text evidence="5">The sequence shown here is derived from an EMBL/GenBank/DDBJ whole genome shotgun (WGS) entry which is preliminary data.</text>
</comment>
<evidence type="ECO:0000313" key="5">
    <source>
        <dbReference type="EMBL" id="TSK77088.1"/>
    </source>
</evidence>
<feature type="compositionally biased region" description="Basic and acidic residues" evidence="4">
    <location>
        <begin position="1"/>
        <end position="75"/>
    </location>
</feature>
<evidence type="ECO:0000256" key="1">
    <source>
        <dbReference type="ARBA" id="ARBA00004613"/>
    </source>
</evidence>
<evidence type="ECO:0000256" key="3">
    <source>
        <dbReference type="ARBA" id="ARBA00022525"/>
    </source>
</evidence>
<keyword evidence="3" id="KW-0964">Secreted</keyword>
<feature type="compositionally biased region" description="Low complexity" evidence="4">
    <location>
        <begin position="294"/>
        <end position="304"/>
    </location>
</feature>
<dbReference type="Proteomes" id="UP000319801">
    <property type="component" value="Unassembled WGS sequence"/>
</dbReference>
<gene>
    <name evidence="5" type="ORF">Baya_5499</name>
</gene>
<evidence type="ECO:0000256" key="2">
    <source>
        <dbReference type="ARBA" id="ARBA00008118"/>
    </source>
</evidence>
<feature type="region of interest" description="Disordered" evidence="4">
    <location>
        <begin position="1"/>
        <end position="304"/>
    </location>
</feature>
<dbReference type="PANTHER" id="PTHR17103">
    <property type="entry name" value="NEUREXOPHILIN"/>
    <property type="match status" value="1"/>
</dbReference>